<gene>
    <name evidence="4" type="ORF">SAMN05421869_101384</name>
</gene>
<name>A0A1G7ZDV1_9ACTN</name>
<accession>A0A1G7ZDV1</accession>
<keyword evidence="4" id="KW-0430">Lectin</keyword>
<reference evidence="4 5" key="1">
    <citation type="submission" date="2016-10" db="EMBL/GenBank/DDBJ databases">
        <authorList>
            <person name="de Groot N.N."/>
        </authorList>
    </citation>
    <scope>NUCLEOTIDE SEQUENCE [LARGE SCALE GENOMIC DNA]</scope>
    <source>
        <strain evidence="4 5">CGMCC 4.6533</strain>
    </source>
</reference>
<dbReference type="InterPro" id="IPR000772">
    <property type="entry name" value="Ricin_B_lectin"/>
</dbReference>
<dbReference type="EMBL" id="FNDJ01000001">
    <property type="protein sequence ID" value="SDH06747.1"/>
    <property type="molecule type" value="Genomic_DNA"/>
</dbReference>
<dbReference type="PROSITE" id="PS50231">
    <property type="entry name" value="RICIN_B_LECTIN"/>
    <property type="match status" value="1"/>
</dbReference>
<dbReference type="Gene3D" id="2.80.10.50">
    <property type="match status" value="1"/>
</dbReference>
<keyword evidence="5" id="KW-1185">Reference proteome</keyword>
<protein>
    <submittedName>
        <fullName evidence="4">Ricin-type beta-trefoil lectin domain-containing protein</fullName>
    </submittedName>
</protein>
<evidence type="ECO:0000313" key="4">
    <source>
        <dbReference type="EMBL" id="SDH06747.1"/>
    </source>
</evidence>
<dbReference type="GO" id="GO:0030246">
    <property type="term" value="F:carbohydrate binding"/>
    <property type="evidence" value="ECO:0007669"/>
    <property type="project" value="UniProtKB-KW"/>
</dbReference>
<evidence type="ECO:0000313" key="5">
    <source>
        <dbReference type="Proteomes" id="UP000199202"/>
    </source>
</evidence>
<dbReference type="Proteomes" id="UP000199202">
    <property type="component" value="Unassembled WGS sequence"/>
</dbReference>
<dbReference type="SUPFAM" id="SSF50370">
    <property type="entry name" value="Ricin B-like lectins"/>
    <property type="match status" value="1"/>
</dbReference>
<dbReference type="Pfam" id="PF00652">
    <property type="entry name" value="Ricin_B_lectin"/>
    <property type="match status" value="1"/>
</dbReference>
<evidence type="ECO:0000256" key="2">
    <source>
        <dbReference type="SAM" id="SignalP"/>
    </source>
</evidence>
<evidence type="ECO:0000256" key="1">
    <source>
        <dbReference type="SAM" id="MobiDB-lite"/>
    </source>
</evidence>
<feature type="chain" id="PRO_5011775646" evidence="2">
    <location>
        <begin position="32"/>
        <end position="199"/>
    </location>
</feature>
<organism evidence="4 5">
    <name type="scientific">Nonomuraea jiangxiensis</name>
    <dbReference type="NCBI Taxonomy" id="633440"/>
    <lineage>
        <taxon>Bacteria</taxon>
        <taxon>Bacillati</taxon>
        <taxon>Actinomycetota</taxon>
        <taxon>Actinomycetes</taxon>
        <taxon>Streptosporangiales</taxon>
        <taxon>Streptosporangiaceae</taxon>
        <taxon>Nonomuraea</taxon>
    </lineage>
</organism>
<keyword evidence="2" id="KW-0732">Signal</keyword>
<dbReference type="AlphaFoldDB" id="A0A1G7ZDV1"/>
<feature type="region of interest" description="Disordered" evidence="1">
    <location>
        <begin position="33"/>
        <end position="64"/>
    </location>
</feature>
<evidence type="ECO:0000259" key="3">
    <source>
        <dbReference type="Pfam" id="PF00652"/>
    </source>
</evidence>
<feature type="domain" description="Ricin B lectin" evidence="3">
    <location>
        <begin position="71"/>
        <end position="195"/>
    </location>
</feature>
<proteinExistence type="predicted"/>
<dbReference type="InterPro" id="IPR035992">
    <property type="entry name" value="Ricin_B-like_lectins"/>
</dbReference>
<sequence>MFRVRTRIGAVVVAGLMTLTGFSLTSGNAMARTAEPSAAQAGPASGEPADPSAGNPPAQRTGESSAADLLELRNQWYDLCMSARGGAGERPVFVTTCGGWLDQRWVREPIPNSPYTRFRNYALQLCLAARGNTAAVATTCGTGAQWPDQLWVVLINDWGNYQLGNAASGLCLGVSASGEAPVRATTCADRQDQTWMPYP</sequence>
<dbReference type="CDD" id="cd00161">
    <property type="entry name" value="beta-trefoil_Ricin-like"/>
    <property type="match status" value="1"/>
</dbReference>
<feature type="signal peptide" evidence="2">
    <location>
        <begin position="1"/>
        <end position="31"/>
    </location>
</feature>